<gene>
    <name evidence="3" type="ORF">ACFQ1S_03520</name>
</gene>
<evidence type="ECO:0000256" key="1">
    <source>
        <dbReference type="SAM" id="MobiDB-lite"/>
    </source>
</evidence>
<dbReference type="Proteomes" id="UP001597045">
    <property type="component" value="Unassembled WGS sequence"/>
</dbReference>
<evidence type="ECO:0000313" key="4">
    <source>
        <dbReference type="Proteomes" id="UP001597045"/>
    </source>
</evidence>
<sequence>MLVRKLLLTAASTLAASCALAAPASATTTARVALRDDPLFTAVDANGGIYWRYLPYWADTQAIPGWGFYTGDTIELACWTFGGPAGPNNNTLWYIARNFSRSGAGEGYINDHYLNTPGTAAHPQPQGPQCDGQPVVAHP</sequence>
<evidence type="ECO:0000256" key="2">
    <source>
        <dbReference type="SAM" id="SignalP"/>
    </source>
</evidence>
<accession>A0ABW3M400</accession>
<evidence type="ECO:0000313" key="3">
    <source>
        <dbReference type="EMBL" id="MFD1044726.1"/>
    </source>
</evidence>
<name>A0ABW3M400_9PSEU</name>
<feature type="compositionally biased region" description="Low complexity" evidence="1">
    <location>
        <begin position="123"/>
        <end position="139"/>
    </location>
</feature>
<feature type="region of interest" description="Disordered" evidence="1">
    <location>
        <begin position="115"/>
        <end position="139"/>
    </location>
</feature>
<feature type="signal peptide" evidence="2">
    <location>
        <begin position="1"/>
        <end position="21"/>
    </location>
</feature>
<proteinExistence type="predicted"/>
<protein>
    <recommendedName>
        <fullName evidence="5">Secreted protein</fullName>
    </recommendedName>
</protein>
<organism evidence="3 4">
    <name type="scientific">Kibdelosporangium lantanae</name>
    <dbReference type="NCBI Taxonomy" id="1497396"/>
    <lineage>
        <taxon>Bacteria</taxon>
        <taxon>Bacillati</taxon>
        <taxon>Actinomycetota</taxon>
        <taxon>Actinomycetes</taxon>
        <taxon>Pseudonocardiales</taxon>
        <taxon>Pseudonocardiaceae</taxon>
        <taxon>Kibdelosporangium</taxon>
    </lineage>
</organism>
<keyword evidence="2" id="KW-0732">Signal</keyword>
<dbReference type="EMBL" id="JBHTIS010000111">
    <property type="protein sequence ID" value="MFD1044726.1"/>
    <property type="molecule type" value="Genomic_DNA"/>
</dbReference>
<feature type="chain" id="PRO_5046322259" description="Secreted protein" evidence="2">
    <location>
        <begin position="22"/>
        <end position="139"/>
    </location>
</feature>
<dbReference type="PROSITE" id="PS51257">
    <property type="entry name" value="PROKAR_LIPOPROTEIN"/>
    <property type="match status" value="1"/>
</dbReference>
<evidence type="ECO:0008006" key="5">
    <source>
        <dbReference type="Google" id="ProtNLM"/>
    </source>
</evidence>
<comment type="caution">
    <text evidence="3">The sequence shown here is derived from an EMBL/GenBank/DDBJ whole genome shotgun (WGS) entry which is preliminary data.</text>
</comment>
<keyword evidence="4" id="KW-1185">Reference proteome</keyword>
<reference evidence="4" key="1">
    <citation type="journal article" date="2019" name="Int. J. Syst. Evol. Microbiol.">
        <title>The Global Catalogue of Microorganisms (GCM) 10K type strain sequencing project: providing services to taxonomists for standard genome sequencing and annotation.</title>
        <authorList>
            <consortium name="The Broad Institute Genomics Platform"/>
            <consortium name="The Broad Institute Genome Sequencing Center for Infectious Disease"/>
            <person name="Wu L."/>
            <person name="Ma J."/>
        </authorList>
    </citation>
    <scope>NUCLEOTIDE SEQUENCE [LARGE SCALE GENOMIC DNA]</scope>
    <source>
        <strain evidence="4">JCM 31486</strain>
    </source>
</reference>